<name>A0A6G1GWI9_9PEZI</name>
<sequence length="151" mass="16303">MPPLSLLVYVAQTVFAGNASYKSYIAISNLIQYEERTKQAAQYSDTAAIELRKTRTTQGAGVVAELSTIISAIYLFTTTSSEKTKLSLSAANVLLCLAVRAHVAGHWKDRAKVPLVKGFNDAITASNELIDHLAILAGSWIVAFGLGVFHF</sequence>
<protein>
    <submittedName>
        <fullName evidence="1">Uncharacterized protein</fullName>
    </submittedName>
</protein>
<gene>
    <name evidence="1" type="ORF">K402DRAFT_357926</name>
</gene>
<dbReference type="Proteomes" id="UP000800041">
    <property type="component" value="Unassembled WGS sequence"/>
</dbReference>
<evidence type="ECO:0000313" key="1">
    <source>
        <dbReference type="EMBL" id="KAF1985326.1"/>
    </source>
</evidence>
<accession>A0A6G1GWI9</accession>
<dbReference type="OrthoDB" id="5405107at2759"/>
<dbReference type="AlphaFoldDB" id="A0A6G1GWI9"/>
<evidence type="ECO:0000313" key="2">
    <source>
        <dbReference type="Proteomes" id="UP000800041"/>
    </source>
</evidence>
<keyword evidence="2" id="KW-1185">Reference proteome</keyword>
<reference evidence="1" key="1">
    <citation type="journal article" date="2020" name="Stud. Mycol.">
        <title>101 Dothideomycetes genomes: a test case for predicting lifestyles and emergence of pathogens.</title>
        <authorList>
            <person name="Haridas S."/>
            <person name="Albert R."/>
            <person name="Binder M."/>
            <person name="Bloem J."/>
            <person name="Labutti K."/>
            <person name="Salamov A."/>
            <person name="Andreopoulos B."/>
            <person name="Baker S."/>
            <person name="Barry K."/>
            <person name="Bills G."/>
            <person name="Bluhm B."/>
            <person name="Cannon C."/>
            <person name="Castanera R."/>
            <person name="Culley D."/>
            <person name="Daum C."/>
            <person name="Ezra D."/>
            <person name="Gonzalez J."/>
            <person name="Henrissat B."/>
            <person name="Kuo A."/>
            <person name="Liang C."/>
            <person name="Lipzen A."/>
            <person name="Lutzoni F."/>
            <person name="Magnuson J."/>
            <person name="Mondo S."/>
            <person name="Nolan M."/>
            <person name="Ohm R."/>
            <person name="Pangilinan J."/>
            <person name="Park H.-J."/>
            <person name="Ramirez L."/>
            <person name="Alfaro M."/>
            <person name="Sun H."/>
            <person name="Tritt A."/>
            <person name="Yoshinaga Y."/>
            <person name="Zwiers L.-H."/>
            <person name="Turgeon B."/>
            <person name="Goodwin S."/>
            <person name="Spatafora J."/>
            <person name="Crous P."/>
            <person name="Grigoriev I."/>
        </authorList>
    </citation>
    <scope>NUCLEOTIDE SEQUENCE</scope>
    <source>
        <strain evidence="1">CBS 113979</strain>
    </source>
</reference>
<organism evidence="1 2">
    <name type="scientific">Aulographum hederae CBS 113979</name>
    <dbReference type="NCBI Taxonomy" id="1176131"/>
    <lineage>
        <taxon>Eukaryota</taxon>
        <taxon>Fungi</taxon>
        <taxon>Dikarya</taxon>
        <taxon>Ascomycota</taxon>
        <taxon>Pezizomycotina</taxon>
        <taxon>Dothideomycetes</taxon>
        <taxon>Pleosporomycetidae</taxon>
        <taxon>Aulographales</taxon>
        <taxon>Aulographaceae</taxon>
    </lineage>
</organism>
<proteinExistence type="predicted"/>
<dbReference type="EMBL" id="ML977163">
    <property type="protein sequence ID" value="KAF1985326.1"/>
    <property type="molecule type" value="Genomic_DNA"/>
</dbReference>